<name>A0A1G2AZ22_9BACT</name>
<gene>
    <name evidence="1" type="ORF">A3F54_04095</name>
</gene>
<protein>
    <submittedName>
        <fullName evidence="1">Uncharacterized protein</fullName>
    </submittedName>
</protein>
<dbReference type="Proteomes" id="UP000176952">
    <property type="component" value="Unassembled WGS sequence"/>
</dbReference>
<dbReference type="EMBL" id="MHKD01000038">
    <property type="protein sequence ID" value="OGY82138.1"/>
    <property type="molecule type" value="Genomic_DNA"/>
</dbReference>
<reference evidence="1 2" key="1">
    <citation type="journal article" date="2016" name="Nat. Commun.">
        <title>Thousands of microbial genomes shed light on interconnected biogeochemical processes in an aquifer system.</title>
        <authorList>
            <person name="Anantharaman K."/>
            <person name="Brown C.T."/>
            <person name="Hug L.A."/>
            <person name="Sharon I."/>
            <person name="Castelle C.J."/>
            <person name="Probst A.J."/>
            <person name="Thomas B.C."/>
            <person name="Singh A."/>
            <person name="Wilkins M.J."/>
            <person name="Karaoz U."/>
            <person name="Brodie E.L."/>
            <person name="Williams K.H."/>
            <person name="Hubbard S.S."/>
            <person name="Banfield J.F."/>
        </authorList>
    </citation>
    <scope>NUCLEOTIDE SEQUENCE [LARGE SCALE GENOMIC DNA]</scope>
</reference>
<accession>A0A1G2AZ22</accession>
<comment type="caution">
    <text evidence="1">The sequence shown here is derived from an EMBL/GenBank/DDBJ whole genome shotgun (WGS) entry which is preliminary data.</text>
</comment>
<sequence length="95" mass="11270">MSSKAWIFSGSINDVEYVESALGFFRRNRRMRANDPVYIFVYSADEWEIARGTSVIASRKRVYVVREYTGDSVTREWQRIKDNLVQVYGDHKRLR</sequence>
<evidence type="ECO:0000313" key="2">
    <source>
        <dbReference type="Proteomes" id="UP000176952"/>
    </source>
</evidence>
<evidence type="ECO:0000313" key="1">
    <source>
        <dbReference type="EMBL" id="OGY82138.1"/>
    </source>
</evidence>
<organism evidence="1 2">
    <name type="scientific">Candidatus Kerfeldbacteria bacterium RIFCSPHIGHO2_12_FULL_48_17</name>
    <dbReference type="NCBI Taxonomy" id="1798542"/>
    <lineage>
        <taxon>Bacteria</taxon>
        <taxon>Candidatus Kerfeldiibacteriota</taxon>
    </lineage>
</organism>
<dbReference type="STRING" id="1798542.A3F54_04095"/>
<proteinExistence type="predicted"/>
<dbReference type="AlphaFoldDB" id="A0A1G2AZ22"/>